<evidence type="ECO:0000256" key="14">
    <source>
        <dbReference type="ARBA" id="ARBA00023015"/>
    </source>
</evidence>
<evidence type="ECO:0000256" key="4">
    <source>
        <dbReference type="ARBA" id="ARBA00006991"/>
    </source>
</evidence>
<evidence type="ECO:0000256" key="19">
    <source>
        <dbReference type="ARBA" id="ARBA00023242"/>
    </source>
</evidence>
<dbReference type="SMART" id="SM00355">
    <property type="entry name" value="ZnF_C2H2"/>
    <property type="match status" value="18"/>
</dbReference>
<feature type="domain" description="C2H2-type" evidence="23">
    <location>
        <begin position="495"/>
        <end position="522"/>
    </location>
</feature>
<evidence type="ECO:0000256" key="11">
    <source>
        <dbReference type="ARBA" id="ARBA00022833"/>
    </source>
</evidence>
<dbReference type="PROSITE" id="PS00028">
    <property type="entry name" value="ZINC_FINGER_C2H2_1"/>
    <property type="match status" value="15"/>
</dbReference>
<keyword evidence="9" id="KW-0677">Repeat</keyword>
<dbReference type="FunFam" id="3.30.160.60:FF:000771">
    <property type="entry name" value="zinc finger protein 648"/>
    <property type="match status" value="1"/>
</dbReference>
<gene>
    <name evidence="24" type="ORF">D9C73_028031</name>
</gene>
<sequence>MIEQLALKAVTEICERLGVTPEPEPKEELLAIVQRLCADLLQELRRLQEVGGASWHPGSSSAAKGGAQVELKNQSHAPTGESSQSHAPTGESSQSHAPTGETSQSHAPTGETSQSHAPTGESSQSHASTGETSQSHAPTGETSQSVQTPSVGCGRSFSCSMCGSIFSRQTNLNAHLRVHSGERPFTCSTCGKAFSTRSSVRMHQLTVHGGQRVHRCSHCGKLFATRSHLRTHQASGRRRPLTCSACGKTLAARCCLRGHRLSCQRTDEAFRCAECGKDFSKLSYLSAHRRVHLHIKPFTCPTCHKGFTTRRNVHVHTLTVHRGLRLFTCGVCRKTFSQRSGLTAHLRTHSGERPHTCQQCGNSFSSRSSLTVHCRVHTGEKAFSCDTCGKSFNVSANLRRHRLVHSGRRAFTCDVCDRCFTQAAHLKAHRGVHSGEWAFICKSCGKGFRQSTALQAHERSHAGVKPFACGECEKTFSSSSSLKRHQLTHGRQNAHTCNECGKSFSSAHSLKTHLQLHGATKTLPCDVCGRSYSSPSYLKMHRRSHSEGKPFSCTRCHKTFSTQASAKLHERTHSGERPYVCEVCGKSFSVSQNLVRHKRVHSGEKPFQCGVCGRSFSQKNNLKTHQLVHSGLKPFSCSTCRRCFTSTRSLREHRESFYFERTARKLSVVTNRSVDRDVSVLFSRFTCSAPGLNHSTATRSSSRTTEPSRAGLTESSMNETEGLRFRRVHRAQVITDDVPEHRTLGPGTYSGKVFQVTLLSLGGFLVLPLLVIILIIESPIQPEVFSLKEPPVMKGCWESNLKLREAQRLFEDQIHGPESIANIGDVLFAGTADGKIVKLIGRRIHTVTRLGKTPCGSRDDESTCGRPLGIRVGPNGTLFVADAYLGLFEVNPTTGEAIRLVLGGQVVAGRKLSFINDLAVTQDGKKVYFTDSSSRWQRRDYMHLIMEATADGRVLEYDTETRELTVLMENLRFPNGIQLLPDEESVLVAETTMARIRRVHVAGLNKGGMDTFIDNLPGFPDNIRPSSSGGYWVAMSAVRPNPGFSMLDFLSQRPWIKKVIFKIFSQEILMKFVPRYSLVAELHDGGVCTRSFHDPNGLVAAYVSEVHEHDGNLYLGSFRSPYIAKLDLRKI</sequence>
<keyword evidence="13" id="KW-1133">Transmembrane helix</keyword>
<evidence type="ECO:0000256" key="20">
    <source>
        <dbReference type="ARBA" id="ARBA00068876"/>
    </source>
</evidence>
<feature type="compositionally biased region" description="Polar residues" evidence="22">
    <location>
        <begin position="71"/>
        <end position="148"/>
    </location>
</feature>
<keyword evidence="10 21" id="KW-0863">Zinc-finger</keyword>
<proteinExistence type="inferred from homology"/>
<dbReference type="FunFam" id="3.30.160.60:FF:000145">
    <property type="entry name" value="Zinc finger protein 574"/>
    <property type="match status" value="1"/>
</dbReference>
<dbReference type="GO" id="GO:0008270">
    <property type="term" value="F:zinc ion binding"/>
    <property type="evidence" value="ECO:0007669"/>
    <property type="project" value="UniProtKB-KW"/>
</dbReference>
<dbReference type="FunFam" id="3.30.160.60:FF:000045">
    <property type="entry name" value="ZFP69 zinc finger protein B"/>
    <property type="match status" value="1"/>
</dbReference>
<keyword evidence="17" id="KW-0804">Transcription</keyword>
<evidence type="ECO:0000256" key="5">
    <source>
        <dbReference type="ARBA" id="ARBA00009191"/>
    </source>
</evidence>
<dbReference type="GO" id="GO:0000978">
    <property type="term" value="F:RNA polymerase II cis-regulatory region sequence-specific DNA binding"/>
    <property type="evidence" value="ECO:0007669"/>
    <property type="project" value="TreeGrafter"/>
</dbReference>
<keyword evidence="14" id="KW-0805">Transcription regulation</keyword>
<evidence type="ECO:0000256" key="9">
    <source>
        <dbReference type="ARBA" id="ARBA00022737"/>
    </source>
</evidence>
<evidence type="ECO:0000256" key="21">
    <source>
        <dbReference type="PROSITE-ProRule" id="PRU00042"/>
    </source>
</evidence>
<dbReference type="FunFam" id="2.120.10.30:FF:000041">
    <property type="entry name" value="adipocyte plasma membrane-associated protein"/>
    <property type="match status" value="1"/>
</dbReference>
<keyword evidence="19" id="KW-0539">Nucleus</keyword>
<evidence type="ECO:0000256" key="12">
    <source>
        <dbReference type="ARBA" id="ARBA00022968"/>
    </source>
</evidence>
<comment type="function">
    <text evidence="1">May be involved in transcriptional regulation.</text>
</comment>
<evidence type="ECO:0000256" key="18">
    <source>
        <dbReference type="ARBA" id="ARBA00023180"/>
    </source>
</evidence>
<dbReference type="STRING" id="240159.A0A4U5TZ42"/>
<evidence type="ECO:0000313" key="24">
    <source>
        <dbReference type="EMBL" id="TKS65745.1"/>
    </source>
</evidence>
<comment type="subcellular location">
    <subcellularLocation>
        <location evidence="3">Membrane</location>
        <topology evidence="3">Single-pass type II membrane protein</topology>
    </subcellularLocation>
    <subcellularLocation>
        <location evidence="2">Nucleus</location>
    </subcellularLocation>
</comment>
<dbReference type="Proteomes" id="UP000298787">
    <property type="component" value="Unassembled WGS sequence"/>
</dbReference>
<feature type="domain" description="C2H2-type" evidence="23">
    <location>
        <begin position="327"/>
        <end position="354"/>
    </location>
</feature>
<feature type="domain" description="C2H2-type" evidence="23">
    <location>
        <begin position="411"/>
        <end position="438"/>
    </location>
</feature>
<dbReference type="InterPro" id="IPR018119">
    <property type="entry name" value="Strictosidine_synth_cons-reg"/>
</dbReference>
<evidence type="ECO:0000256" key="16">
    <source>
        <dbReference type="ARBA" id="ARBA00023136"/>
    </source>
</evidence>
<dbReference type="SUPFAM" id="SSF63829">
    <property type="entry name" value="Calcium-dependent phosphotriesterase"/>
    <property type="match status" value="1"/>
</dbReference>
<dbReference type="Gene3D" id="2.120.10.30">
    <property type="entry name" value="TolB, C-terminal domain"/>
    <property type="match status" value="1"/>
</dbReference>
<organism evidence="24 25">
    <name type="scientific">Collichthys lucidus</name>
    <name type="common">Big head croaker</name>
    <name type="synonym">Sciaena lucida</name>
    <dbReference type="NCBI Taxonomy" id="240159"/>
    <lineage>
        <taxon>Eukaryota</taxon>
        <taxon>Metazoa</taxon>
        <taxon>Chordata</taxon>
        <taxon>Craniata</taxon>
        <taxon>Vertebrata</taxon>
        <taxon>Euteleostomi</taxon>
        <taxon>Actinopterygii</taxon>
        <taxon>Neopterygii</taxon>
        <taxon>Teleostei</taxon>
        <taxon>Neoteleostei</taxon>
        <taxon>Acanthomorphata</taxon>
        <taxon>Eupercaria</taxon>
        <taxon>Sciaenidae</taxon>
        <taxon>Collichthys</taxon>
    </lineage>
</organism>
<dbReference type="PROSITE" id="PS50157">
    <property type="entry name" value="ZINC_FINGER_C2H2_2"/>
    <property type="match status" value="17"/>
</dbReference>
<feature type="domain" description="C2H2-type" evidence="23">
    <location>
        <begin position="270"/>
        <end position="297"/>
    </location>
</feature>
<evidence type="ECO:0000256" key="1">
    <source>
        <dbReference type="ARBA" id="ARBA00003767"/>
    </source>
</evidence>
<dbReference type="GO" id="GO:0005634">
    <property type="term" value="C:nucleus"/>
    <property type="evidence" value="ECO:0007669"/>
    <property type="project" value="UniProtKB-SubCell"/>
</dbReference>
<evidence type="ECO:0000256" key="6">
    <source>
        <dbReference type="ARBA" id="ARBA00015678"/>
    </source>
</evidence>
<dbReference type="FunFam" id="3.30.160.60:FF:001289">
    <property type="entry name" value="Zinc finger protein 574"/>
    <property type="match status" value="1"/>
</dbReference>
<dbReference type="Pfam" id="PF00096">
    <property type="entry name" value="zf-C2H2"/>
    <property type="match status" value="13"/>
</dbReference>
<dbReference type="EMBL" id="ML241044">
    <property type="protein sequence ID" value="TKS65745.1"/>
    <property type="molecule type" value="Genomic_DNA"/>
</dbReference>
<evidence type="ECO:0000256" key="3">
    <source>
        <dbReference type="ARBA" id="ARBA00004606"/>
    </source>
</evidence>
<dbReference type="InterPro" id="IPR013087">
    <property type="entry name" value="Znf_C2H2_type"/>
</dbReference>
<dbReference type="Gene3D" id="3.30.160.60">
    <property type="entry name" value="Classic Zinc Finger"/>
    <property type="match status" value="16"/>
</dbReference>
<feature type="domain" description="C2H2-type" evidence="23">
    <location>
        <begin position="355"/>
        <end position="382"/>
    </location>
</feature>
<keyword evidence="25" id="KW-1185">Reference proteome</keyword>
<reference evidence="24 25" key="1">
    <citation type="submission" date="2019-01" db="EMBL/GenBank/DDBJ databases">
        <title>Genome Assembly of Collichthys lucidus.</title>
        <authorList>
            <person name="Cai M."/>
            <person name="Xiao S."/>
        </authorList>
    </citation>
    <scope>NUCLEOTIDE SEQUENCE [LARGE SCALE GENOMIC DNA]</scope>
    <source>
        <strain evidence="24">JT15FE1705JMU</strain>
        <tissue evidence="24">Muscle</tissue>
    </source>
</reference>
<feature type="domain" description="C2H2-type" evidence="23">
    <location>
        <begin position="298"/>
        <end position="326"/>
    </location>
</feature>
<dbReference type="FunFam" id="3.30.160.60:FF:000151">
    <property type="entry name" value="Zinc finger and SCAN domain-containing 21"/>
    <property type="match status" value="1"/>
</dbReference>
<evidence type="ECO:0000256" key="17">
    <source>
        <dbReference type="ARBA" id="ARBA00023163"/>
    </source>
</evidence>
<dbReference type="Pfam" id="PF03088">
    <property type="entry name" value="Str_synth"/>
    <property type="match status" value="1"/>
</dbReference>
<evidence type="ECO:0000256" key="15">
    <source>
        <dbReference type="ARBA" id="ARBA00023125"/>
    </source>
</evidence>
<feature type="domain" description="C2H2-type" evidence="23">
    <location>
        <begin position="467"/>
        <end position="494"/>
    </location>
</feature>
<name>A0A4U5TZ42_COLLU</name>
<dbReference type="FunFam" id="3.30.160.60:FF:002169">
    <property type="entry name" value="Zgc:174573"/>
    <property type="match status" value="1"/>
</dbReference>
<feature type="compositionally biased region" description="Low complexity" evidence="22">
    <location>
        <begin position="695"/>
        <end position="705"/>
    </location>
</feature>
<keyword evidence="12" id="KW-0735">Signal-anchor</keyword>
<feature type="domain" description="C2H2-type" evidence="23">
    <location>
        <begin position="607"/>
        <end position="634"/>
    </location>
</feature>
<dbReference type="OrthoDB" id="1095242at2759"/>
<keyword evidence="16" id="KW-0472">Membrane</keyword>
<feature type="domain" description="C2H2-type" evidence="23">
    <location>
        <begin position="551"/>
        <end position="578"/>
    </location>
</feature>
<comment type="similarity">
    <text evidence="5">Belongs to the strictosidine synthase family.</text>
</comment>
<dbReference type="GO" id="GO:0016020">
    <property type="term" value="C:membrane"/>
    <property type="evidence" value="ECO:0007669"/>
    <property type="project" value="UniProtKB-SubCell"/>
</dbReference>
<keyword evidence="11" id="KW-0862">Zinc</keyword>
<feature type="domain" description="C2H2-type" evidence="23">
    <location>
        <begin position="635"/>
        <end position="662"/>
    </location>
</feature>
<feature type="region of interest" description="Disordered" evidence="22">
    <location>
        <begin position="52"/>
        <end position="148"/>
    </location>
</feature>
<feature type="domain" description="C2H2-type" evidence="23">
    <location>
        <begin position="579"/>
        <end position="606"/>
    </location>
</feature>
<dbReference type="InterPro" id="IPR036236">
    <property type="entry name" value="Znf_C2H2_sf"/>
</dbReference>
<dbReference type="InterPro" id="IPR050527">
    <property type="entry name" value="Snail/Krueppel_Znf"/>
</dbReference>
<dbReference type="FunFam" id="3.30.160.60:FF:001217">
    <property type="entry name" value="zinc finger protein 319"/>
    <property type="match status" value="1"/>
</dbReference>
<feature type="domain" description="C2H2-type" evidence="23">
    <location>
        <begin position="383"/>
        <end position="410"/>
    </location>
</feature>
<evidence type="ECO:0000256" key="13">
    <source>
        <dbReference type="ARBA" id="ARBA00022989"/>
    </source>
</evidence>
<feature type="domain" description="C2H2-type" evidence="23">
    <location>
        <begin position="185"/>
        <end position="213"/>
    </location>
</feature>
<evidence type="ECO:0000256" key="7">
    <source>
        <dbReference type="ARBA" id="ARBA00022692"/>
    </source>
</evidence>
<evidence type="ECO:0000259" key="23">
    <source>
        <dbReference type="PROSITE" id="PS50157"/>
    </source>
</evidence>
<dbReference type="FunFam" id="3.30.160.60:FF:000100">
    <property type="entry name" value="Zinc finger 45-like"/>
    <property type="match status" value="1"/>
</dbReference>
<dbReference type="AlphaFoldDB" id="A0A4U5TZ42"/>
<feature type="domain" description="C2H2-type" evidence="23">
    <location>
        <begin position="214"/>
        <end position="233"/>
    </location>
</feature>
<feature type="domain" description="C2H2-type" evidence="23">
    <location>
        <begin position="157"/>
        <end position="184"/>
    </location>
</feature>
<dbReference type="PANTHER" id="PTHR24388">
    <property type="entry name" value="ZINC FINGER PROTEIN"/>
    <property type="match status" value="1"/>
</dbReference>
<feature type="domain" description="C2H2-type" evidence="23">
    <location>
        <begin position="439"/>
        <end position="466"/>
    </location>
</feature>
<evidence type="ECO:0000256" key="22">
    <source>
        <dbReference type="SAM" id="MobiDB-lite"/>
    </source>
</evidence>
<keyword evidence="8" id="KW-0479">Metal-binding</keyword>
<dbReference type="PANTHER" id="PTHR24388:SF99">
    <property type="entry name" value="GASTRULA ZINC FINGER PROTEIN XLCGF52.1-LIKE ISOFORM X1-RELATED"/>
    <property type="match status" value="1"/>
</dbReference>
<evidence type="ECO:0000313" key="25">
    <source>
        <dbReference type="Proteomes" id="UP000298787"/>
    </source>
</evidence>
<comment type="similarity">
    <text evidence="4">Belongs to the krueppel C2H2-type zinc-finger protein family.</text>
</comment>
<dbReference type="FunFam" id="3.30.160.60:FF:000446">
    <property type="entry name" value="Zinc finger protein"/>
    <property type="match status" value="2"/>
</dbReference>
<dbReference type="InterPro" id="IPR011042">
    <property type="entry name" value="6-blade_b-propeller_TolB-like"/>
</dbReference>
<feature type="region of interest" description="Disordered" evidence="22">
    <location>
        <begin position="694"/>
        <end position="717"/>
    </location>
</feature>
<dbReference type="FunFam" id="3.30.160.60:FF:000710">
    <property type="entry name" value="Zinc finger protein 768"/>
    <property type="match status" value="1"/>
</dbReference>
<protein>
    <recommendedName>
        <fullName evidence="6">Adipocyte plasma membrane-associated protein</fullName>
    </recommendedName>
    <alternativeName>
        <fullName evidence="20">Zinc finger protein 865</fullName>
    </alternativeName>
</protein>
<feature type="domain" description="C2H2-type" evidence="23">
    <location>
        <begin position="523"/>
        <end position="550"/>
    </location>
</feature>
<evidence type="ECO:0000256" key="10">
    <source>
        <dbReference type="ARBA" id="ARBA00022771"/>
    </source>
</evidence>
<dbReference type="SUPFAM" id="SSF57667">
    <property type="entry name" value="beta-beta-alpha zinc fingers"/>
    <property type="match status" value="9"/>
</dbReference>
<accession>A0A4U5TZ42</accession>
<dbReference type="Pfam" id="PF20067">
    <property type="entry name" value="SSL_N"/>
    <property type="match status" value="1"/>
</dbReference>
<evidence type="ECO:0000256" key="8">
    <source>
        <dbReference type="ARBA" id="ARBA00022723"/>
    </source>
</evidence>
<dbReference type="GO" id="GO:0000981">
    <property type="term" value="F:DNA-binding transcription factor activity, RNA polymerase II-specific"/>
    <property type="evidence" value="ECO:0007669"/>
    <property type="project" value="TreeGrafter"/>
</dbReference>
<keyword evidence="18" id="KW-0325">Glycoprotein</keyword>
<keyword evidence="15" id="KW-0238">DNA-binding</keyword>
<evidence type="ECO:0000256" key="2">
    <source>
        <dbReference type="ARBA" id="ARBA00004123"/>
    </source>
</evidence>
<keyword evidence="7" id="KW-0812">Transmembrane</keyword>
<dbReference type="FunFam" id="3.30.160.60:FF:000176">
    <property type="entry name" value="zinc finger protein 70"/>
    <property type="match status" value="1"/>
</dbReference>